<gene>
    <name evidence="7" type="ORF">P378_15235</name>
</gene>
<dbReference type="Pfam" id="PF15714">
    <property type="entry name" value="SpoVT_C"/>
    <property type="match status" value="1"/>
</dbReference>
<comment type="caution">
    <text evidence="7">The sequence shown here is derived from an EMBL/GenBank/DDBJ whole genome shotgun (WGS) entry which is preliminary data.</text>
</comment>
<evidence type="ECO:0000313" key="8">
    <source>
        <dbReference type="Proteomes" id="UP000222564"/>
    </source>
</evidence>
<protein>
    <recommendedName>
        <fullName evidence="2">histidine kinase</fullName>
        <ecNumber evidence="2">2.7.13.3</ecNumber>
    </recommendedName>
</protein>
<dbReference type="PANTHER" id="PTHR34220:SF7">
    <property type="entry name" value="SENSOR HISTIDINE KINASE YPDA"/>
    <property type="match status" value="1"/>
</dbReference>
<dbReference type="PANTHER" id="PTHR34220">
    <property type="entry name" value="SENSOR HISTIDINE KINASE YPDA"/>
    <property type="match status" value="1"/>
</dbReference>
<name>A0A2C6L1Z5_9FIRM</name>
<dbReference type="InterPro" id="IPR010559">
    <property type="entry name" value="Sig_transdc_His_kin_internal"/>
</dbReference>
<proteinExistence type="predicted"/>
<sequence>MNVEVKDMEKLRLLNQHLNKKFGFRMPEATTVLRLAAVQATLGLLFALWRPDMALEVLALCLAGFSGTFIVLGLRPLKRVLTVRVDEKSFAPTLQIANETLPFLRRGLNEETARKTAEIIQKISDVEAVAITDREKVLAFLGTGCENHPVGGSIVTRATREVIATGELKVVQHKGEFNCPVKDCNCPLESAVIAPLICKGKVTGTVKLYQTHKGQIPGSVVKLAVGVAQLLGVQMELAELDHQAQLATKAELDALQAQINPHFLFNTINTISMFTRTNPETARRLLIRLASFFRHSLKRHGRFITLQEELEYINTYLALEKARFREKLRVVRNIDKSLLNYRIPVLTVQPLVENAVRHGITPKEGQGFVQISAQLRGDEIEIAITDDGVGIQPEIMPRIFEPGFGSGSGVGLSNVHERLKLLFGEDHGLNIESEPGYGTTVWLRVPLMVHDDD</sequence>
<keyword evidence="5" id="KW-0812">Transmembrane</keyword>
<dbReference type="InterPro" id="IPR036890">
    <property type="entry name" value="HATPase_C_sf"/>
</dbReference>
<dbReference type="InterPro" id="IPR029016">
    <property type="entry name" value="GAF-like_dom_sf"/>
</dbReference>
<dbReference type="SUPFAM" id="SSF55781">
    <property type="entry name" value="GAF domain-like"/>
    <property type="match status" value="1"/>
</dbReference>
<dbReference type="PROSITE" id="PS50109">
    <property type="entry name" value="HIS_KIN"/>
    <property type="match status" value="1"/>
</dbReference>
<feature type="domain" description="Histidine kinase" evidence="6">
    <location>
        <begin position="351"/>
        <end position="449"/>
    </location>
</feature>
<dbReference type="InterPro" id="IPR005467">
    <property type="entry name" value="His_kinase_dom"/>
</dbReference>
<evidence type="ECO:0000259" key="6">
    <source>
        <dbReference type="PROSITE" id="PS50109"/>
    </source>
</evidence>
<keyword evidence="4" id="KW-0902">Two-component regulatory system</keyword>
<dbReference type="Proteomes" id="UP000222564">
    <property type="component" value="Unassembled WGS sequence"/>
</dbReference>
<dbReference type="Pfam" id="PF06580">
    <property type="entry name" value="His_kinase"/>
    <property type="match status" value="1"/>
</dbReference>
<feature type="transmembrane region" description="Helical" evidence="5">
    <location>
        <begin position="55"/>
        <end position="74"/>
    </location>
</feature>
<dbReference type="GO" id="GO:0000155">
    <property type="term" value="F:phosphorelay sensor kinase activity"/>
    <property type="evidence" value="ECO:0007669"/>
    <property type="project" value="InterPro"/>
</dbReference>
<dbReference type="AlphaFoldDB" id="A0A2C6L1Z5"/>
<dbReference type="SUPFAM" id="SSF55874">
    <property type="entry name" value="ATPase domain of HSP90 chaperone/DNA topoisomerase II/histidine kinase"/>
    <property type="match status" value="1"/>
</dbReference>
<evidence type="ECO:0000256" key="4">
    <source>
        <dbReference type="ARBA" id="ARBA00023012"/>
    </source>
</evidence>
<comment type="catalytic activity">
    <reaction evidence="1">
        <text>ATP + protein L-histidine = ADP + protein N-phospho-L-histidine.</text>
        <dbReference type="EC" id="2.7.13.3"/>
    </reaction>
</comment>
<dbReference type="InterPro" id="IPR004358">
    <property type="entry name" value="Sig_transdc_His_kin-like_C"/>
</dbReference>
<dbReference type="PRINTS" id="PR00344">
    <property type="entry name" value="BCTRLSENSOR"/>
</dbReference>
<feature type="transmembrane region" description="Helical" evidence="5">
    <location>
        <begin position="31"/>
        <end position="49"/>
    </location>
</feature>
<keyword evidence="5" id="KW-0472">Membrane</keyword>
<dbReference type="RefSeq" id="WP_099083635.1">
    <property type="nucleotide sequence ID" value="NZ_AWQQ01000088.1"/>
</dbReference>
<reference evidence="7 8" key="1">
    <citation type="submission" date="2013-09" db="EMBL/GenBank/DDBJ databases">
        <title>Biodegradation of hydrocarbons in the deep terrestrial subsurface : characterization of a microbial consortium composed of two Desulfotomaculum species originating from a deep geological formation.</title>
        <authorList>
            <person name="Aullo T."/>
            <person name="Berlendis S."/>
            <person name="Lascourreges J.-F."/>
            <person name="Dessort D."/>
            <person name="Saint-Laurent S."/>
            <person name="Schraauwers B."/>
            <person name="Mas J."/>
            <person name="Magot M."/>
            <person name="Ranchou-Peyruse A."/>
        </authorList>
    </citation>
    <scope>NUCLEOTIDE SEQUENCE [LARGE SCALE GENOMIC DNA]</scope>
    <source>
        <strain evidence="7 8">Bs107</strain>
    </source>
</reference>
<keyword evidence="3 7" id="KW-0808">Transferase</keyword>
<evidence type="ECO:0000256" key="3">
    <source>
        <dbReference type="ARBA" id="ARBA00022777"/>
    </source>
</evidence>
<organism evidence="7 8">
    <name type="scientific">Desulforamulus profundi</name>
    <dbReference type="NCBI Taxonomy" id="1383067"/>
    <lineage>
        <taxon>Bacteria</taxon>
        <taxon>Bacillati</taxon>
        <taxon>Bacillota</taxon>
        <taxon>Clostridia</taxon>
        <taxon>Eubacteriales</taxon>
        <taxon>Peptococcaceae</taxon>
        <taxon>Desulforamulus</taxon>
    </lineage>
</organism>
<evidence type="ECO:0000256" key="2">
    <source>
        <dbReference type="ARBA" id="ARBA00012438"/>
    </source>
</evidence>
<accession>A0A2C6L1Z5</accession>
<evidence type="ECO:0000256" key="1">
    <source>
        <dbReference type="ARBA" id="ARBA00000085"/>
    </source>
</evidence>
<dbReference type="Gene3D" id="3.30.450.40">
    <property type="match status" value="1"/>
</dbReference>
<evidence type="ECO:0000256" key="5">
    <source>
        <dbReference type="SAM" id="Phobius"/>
    </source>
</evidence>
<dbReference type="EC" id="2.7.13.3" evidence="2"/>
<keyword evidence="8" id="KW-1185">Reference proteome</keyword>
<keyword evidence="3 7" id="KW-0418">Kinase</keyword>
<dbReference type="OrthoDB" id="9809348at2"/>
<dbReference type="SMART" id="SM00387">
    <property type="entry name" value="HATPase_c"/>
    <property type="match status" value="1"/>
</dbReference>
<dbReference type="EMBL" id="AWQQ01000088">
    <property type="protein sequence ID" value="PHJ37591.1"/>
    <property type="molecule type" value="Genomic_DNA"/>
</dbReference>
<dbReference type="Gene3D" id="3.30.565.10">
    <property type="entry name" value="Histidine kinase-like ATPase, C-terminal domain"/>
    <property type="match status" value="1"/>
</dbReference>
<dbReference type="Pfam" id="PF02518">
    <property type="entry name" value="HATPase_c"/>
    <property type="match status" value="1"/>
</dbReference>
<dbReference type="GO" id="GO:0016020">
    <property type="term" value="C:membrane"/>
    <property type="evidence" value="ECO:0007669"/>
    <property type="project" value="InterPro"/>
</dbReference>
<dbReference type="InterPro" id="IPR003594">
    <property type="entry name" value="HATPase_dom"/>
</dbReference>
<keyword evidence="5" id="KW-1133">Transmembrane helix</keyword>
<evidence type="ECO:0000313" key="7">
    <source>
        <dbReference type="EMBL" id="PHJ37591.1"/>
    </source>
</evidence>
<dbReference type="InterPro" id="IPR050640">
    <property type="entry name" value="Bact_2-comp_sensor_kinase"/>
</dbReference>